<name>A0A2H3AUV6_9AGAR</name>
<gene>
    <name evidence="1" type="ORF">ARMSODRAFT_602440</name>
</gene>
<reference evidence="2" key="1">
    <citation type="journal article" date="2017" name="Nat. Ecol. Evol.">
        <title>Genome expansion and lineage-specific genetic innovations in the forest pathogenic fungi Armillaria.</title>
        <authorList>
            <person name="Sipos G."/>
            <person name="Prasanna A.N."/>
            <person name="Walter M.C."/>
            <person name="O'Connor E."/>
            <person name="Balint B."/>
            <person name="Krizsan K."/>
            <person name="Kiss B."/>
            <person name="Hess J."/>
            <person name="Varga T."/>
            <person name="Slot J."/>
            <person name="Riley R."/>
            <person name="Boka B."/>
            <person name="Rigling D."/>
            <person name="Barry K."/>
            <person name="Lee J."/>
            <person name="Mihaltcheva S."/>
            <person name="LaButti K."/>
            <person name="Lipzen A."/>
            <person name="Waldron R."/>
            <person name="Moloney N.M."/>
            <person name="Sperisen C."/>
            <person name="Kredics L."/>
            <person name="Vagvoelgyi C."/>
            <person name="Patrignani A."/>
            <person name="Fitzpatrick D."/>
            <person name="Nagy I."/>
            <person name="Doyle S."/>
            <person name="Anderson J.B."/>
            <person name="Grigoriev I.V."/>
            <person name="Gueldener U."/>
            <person name="Muensterkoetter M."/>
            <person name="Nagy L.G."/>
        </authorList>
    </citation>
    <scope>NUCLEOTIDE SEQUENCE [LARGE SCALE GENOMIC DNA]</scope>
    <source>
        <strain evidence="2">28-4</strain>
    </source>
</reference>
<proteinExistence type="predicted"/>
<dbReference type="AlphaFoldDB" id="A0A2H3AUV6"/>
<evidence type="ECO:0000313" key="1">
    <source>
        <dbReference type="EMBL" id="PBK62511.1"/>
    </source>
</evidence>
<accession>A0A2H3AUV6</accession>
<protein>
    <submittedName>
        <fullName evidence="1">Uncharacterized protein</fullName>
    </submittedName>
</protein>
<organism evidence="1 2">
    <name type="scientific">Armillaria solidipes</name>
    <dbReference type="NCBI Taxonomy" id="1076256"/>
    <lineage>
        <taxon>Eukaryota</taxon>
        <taxon>Fungi</taxon>
        <taxon>Dikarya</taxon>
        <taxon>Basidiomycota</taxon>
        <taxon>Agaricomycotina</taxon>
        <taxon>Agaricomycetes</taxon>
        <taxon>Agaricomycetidae</taxon>
        <taxon>Agaricales</taxon>
        <taxon>Marasmiineae</taxon>
        <taxon>Physalacriaceae</taxon>
        <taxon>Armillaria</taxon>
    </lineage>
</organism>
<sequence length="124" mass="14006">MDNADKRKCLPGQEALEGGLESFPGYVAGHYDLRKWIYAPFYPVYSSEERILRAYSAGASFEDFLARSCVQVFHSSLEVCEERYWRTPSANFGFVLVCQIFFSGRAYALPLDMLPMADLEGIPG</sequence>
<dbReference type="Proteomes" id="UP000218334">
    <property type="component" value="Unassembled WGS sequence"/>
</dbReference>
<keyword evidence="2" id="KW-1185">Reference proteome</keyword>
<dbReference type="EMBL" id="KZ293465">
    <property type="protein sequence ID" value="PBK62511.1"/>
    <property type="molecule type" value="Genomic_DNA"/>
</dbReference>
<evidence type="ECO:0000313" key="2">
    <source>
        <dbReference type="Proteomes" id="UP000218334"/>
    </source>
</evidence>